<name>A0A0A9E3S8_ARUDO</name>
<sequence length="208" mass="22903">MSSFEFSNNPSLHKGLHHIGDDMDGLENVVHIHIPLIGISMFRNTTTLDNHFVIQTSTGGGHSALGPIRQRNPVPIHVPDTFLLPNPAGSVREVRYRHDPGLGLEVRQQRGDGLHPAAQVVQLPPGVALGAPHPDLHLHQPLAQRVHLGLLLPQLLPPLALPDGGGTLLHGTPSDRRRGARGRRRTEWAPRRRCVFAFFAVRASAWRR</sequence>
<reference evidence="2" key="2">
    <citation type="journal article" date="2015" name="Data Brief">
        <title>Shoot transcriptome of the giant reed, Arundo donax.</title>
        <authorList>
            <person name="Barrero R.A."/>
            <person name="Guerrero F.D."/>
            <person name="Moolhuijzen P."/>
            <person name="Goolsby J.A."/>
            <person name="Tidwell J."/>
            <person name="Bellgard S.E."/>
            <person name="Bellgard M.I."/>
        </authorList>
    </citation>
    <scope>NUCLEOTIDE SEQUENCE</scope>
    <source>
        <tissue evidence="2">Shoot tissue taken approximately 20 cm above the soil surface</tissue>
    </source>
</reference>
<accession>A0A0A9E3S8</accession>
<protein>
    <submittedName>
        <fullName evidence="2">Uncharacterized protein</fullName>
    </submittedName>
</protein>
<reference evidence="2" key="1">
    <citation type="submission" date="2014-09" db="EMBL/GenBank/DDBJ databases">
        <authorList>
            <person name="Magalhaes I.L.F."/>
            <person name="Oliveira U."/>
            <person name="Santos F.R."/>
            <person name="Vidigal T.H.D.A."/>
            <person name="Brescovit A.D."/>
            <person name="Santos A.J."/>
        </authorList>
    </citation>
    <scope>NUCLEOTIDE SEQUENCE</scope>
    <source>
        <tissue evidence="2">Shoot tissue taken approximately 20 cm above the soil surface</tissue>
    </source>
</reference>
<feature type="region of interest" description="Disordered" evidence="1">
    <location>
        <begin position="164"/>
        <end position="184"/>
    </location>
</feature>
<evidence type="ECO:0000313" key="2">
    <source>
        <dbReference type="EMBL" id="JAD90602.1"/>
    </source>
</evidence>
<dbReference type="EMBL" id="GBRH01207293">
    <property type="protein sequence ID" value="JAD90602.1"/>
    <property type="molecule type" value="Transcribed_RNA"/>
</dbReference>
<proteinExistence type="predicted"/>
<dbReference type="AlphaFoldDB" id="A0A0A9E3S8"/>
<evidence type="ECO:0000256" key="1">
    <source>
        <dbReference type="SAM" id="MobiDB-lite"/>
    </source>
</evidence>
<organism evidence="2">
    <name type="scientific">Arundo donax</name>
    <name type="common">Giant reed</name>
    <name type="synonym">Donax arundinaceus</name>
    <dbReference type="NCBI Taxonomy" id="35708"/>
    <lineage>
        <taxon>Eukaryota</taxon>
        <taxon>Viridiplantae</taxon>
        <taxon>Streptophyta</taxon>
        <taxon>Embryophyta</taxon>
        <taxon>Tracheophyta</taxon>
        <taxon>Spermatophyta</taxon>
        <taxon>Magnoliopsida</taxon>
        <taxon>Liliopsida</taxon>
        <taxon>Poales</taxon>
        <taxon>Poaceae</taxon>
        <taxon>PACMAD clade</taxon>
        <taxon>Arundinoideae</taxon>
        <taxon>Arundineae</taxon>
        <taxon>Arundo</taxon>
    </lineage>
</organism>